<comment type="similarity">
    <text evidence="1">Belongs to the GTP cyclohydrolase I type 2/NIF3 family.</text>
</comment>
<comment type="caution">
    <text evidence="2">The sequence shown here is derived from an EMBL/GenBank/DDBJ whole genome shotgun (WGS) entry which is preliminary data.</text>
</comment>
<gene>
    <name evidence="2" type="ORF">OBE_16702</name>
</gene>
<feature type="non-terminal residue" evidence="2">
    <location>
        <position position="1"/>
    </location>
</feature>
<protein>
    <recommendedName>
        <fullName evidence="3">GTP cyclohydrolase 1 type 2 homolog</fullName>
    </recommendedName>
</protein>
<dbReference type="AlphaFoldDB" id="K1RW09"/>
<name>K1RW09_9ZZZZ</name>
<dbReference type="EMBL" id="AJWZ01011298">
    <property type="protein sequence ID" value="EKC45735.1"/>
    <property type="molecule type" value="Genomic_DNA"/>
</dbReference>
<dbReference type="Pfam" id="PF01784">
    <property type="entry name" value="DUF34_NIF3"/>
    <property type="match status" value="1"/>
</dbReference>
<dbReference type="InterPro" id="IPR036069">
    <property type="entry name" value="DUF34/NIF3_sf"/>
</dbReference>
<dbReference type="SUPFAM" id="SSF102705">
    <property type="entry name" value="NIF3 (NGG1p interacting factor 3)-like"/>
    <property type="match status" value="1"/>
</dbReference>
<evidence type="ECO:0000313" key="2">
    <source>
        <dbReference type="EMBL" id="EKC45735.1"/>
    </source>
</evidence>
<evidence type="ECO:0008006" key="3">
    <source>
        <dbReference type="Google" id="ProtNLM"/>
    </source>
</evidence>
<organism evidence="2">
    <name type="scientific">human gut metagenome</name>
    <dbReference type="NCBI Taxonomy" id="408170"/>
    <lineage>
        <taxon>unclassified sequences</taxon>
        <taxon>metagenomes</taxon>
        <taxon>organismal metagenomes</taxon>
    </lineage>
</organism>
<evidence type="ECO:0000256" key="1">
    <source>
        <dbReference type="ARBA" id="ARBA00006964"/>
    </source>
</evidence>
<accession>K1RW09</accession>
<dbReference type="InterPro" id="IPR002678">
    <property type="entry name" value="DUF34/NIF3"/>
</dbReference>
<reference evidence="2" key="1">
    <citation type="journal article" date="2013" name="Environ. Microbiol.">
        <title>Microbiota from the distal guts of lean and obese adolescents exhibit partial functional redundancy besides clear differences in community structure.</title>
        <authorList>
            <person name="Ferrer M."/>
            <person name="Ruiz A."/>
            <person name="Lanza F."/>
            <person name="Haange S.B."/>
            <person name="Oberbach A."/>
            <person name="Till H."/>
            <person name="Bargiela R."/>
            <person name="Campoy C."/>
            <person name="Segura M.T."/>
            <person name="Richter M."/>
            <person name="von Bergen M."/>
            <person name="Seifert J."/>
            <person name="Suarez A."/>
        </authorList>
    </citation>
    <scope>NUCLEOTIDE SEQUENCE</scope>
</reference>
<dbReference type="Gene3D" id="3.40.1390.30">
    <property type="entry name" value="NIF3 (NGG1p interacting factor 3)-like"/>
    <property type="match status" value="1"/>
</dbReference>
<sequence length="194" mass="21937">WCAEDSTYLAKRRLIDETGMTIWRYHDHMHAAAGDRIYWGVADKLGWNQYLVPGQKAPWLYEIPQTTLADLAADLKRKLDMTTLQTIGDPEMPVNKVLILVGGGSLGLGVEEMPMQAMEQTHADVMLCGDVTEWTTCAYIRDAMQLGQNKAMIKLGHERSEEAGMEYMATWLPDLIDHCCPVIFIDAKEPFVYL</sequence>
<proteinExistence type="inferred from homology"/>